<dbReference type="RefSeq" id="WP_220588487.1">
    <property type="nucleotide sequence ID" value="NZ_RKLQ01000002.1"/>
</dbReference>
<dbReference type="Pfam" id="PF24284">
    <property type="entry name" value="DUF7472"/>
    <property type="match status" value="1"/>
</dbReference>
<dbReference type="AlphaFoldDB" id="A0A8J7YE76"/>
<evidence type="ECO:0000313" key="2">
    <source>
        <dbReference type="EMBL" id="MBX0304265.1"/>
    </source>
</evidence>
<reference evidence="2" key="1">
    <citation type="submission" date="2021-06" db="EMBL/GenBank/DDBJ databases">
        <title>Halomicroarcula sp. F24A a new haloarchaeum isolated from saline soil.</title>
        <authorList>
            <person name="Duran-Viseras A."/>
            <person name="Sanchez-Porro C."/>
            <person name="Ventosa A."/>
        </authorList>
    </citation>
    <scope>NUCLEOTIDE SEQUENCE</scope>
    <source>
        <strain evidence="2">F24A</strain>
    </source>
</reference>
<accession>A0A8J7YE76</accession>
<evidence type="ECO:0000256" key="1">
    <source>
        <dbReference type="SAM" id="Phobius"/>
    </source>
</evidence>
<comment type="caution">
    <text evidence="2">The sequence shown here is derived from an EMBL/GenBank/DDBJ whole genome shotgun (WGS) entry which is preliminary data.</text>
</comment>
<feature type="transmembrane region" description="Helical" evidence="1">
    <location>
        <begin position="7"/>
        <end position="30"/>
    </location>
</feature>
<protein>
    <submittedName>
        <fullName evidence="2">Uncharacterized protein</fullName>
    </submittedName>
</protein>
<evidence type="ECO:0000313" key="3">
    <source>
        <dbReference type="Proteomes" id="UP000783863"/>
    </source>
</evidence>
<keyword evidence="3" id="KW-1185">Reference proteome</keyword>
<dbReference type="InterPro" id="IPR055895">
    <property type="entry name" value="DUF7472"/>
</dbReference>
<feature type="transmembrane region" description="Helical" evidence="1">
    <location>
        <begin position="42"/>
        <end position="64"/>
    </location>
</feature>
<organism evidence="2 3">
    <name type="scientific">Haloarcula salinisoli</name>
    <dbReference type="NCBI Taxonomy" id="2487746"/>
    <lineage>
        <taxon>Archaea</taxon>
        <taxon>Methanobacteriati</taxon>
        <taxon>Methanobacteriota</taxon>
        <taxon>Stenosarchaea group</taxon>
        <taxon>Halobacteria</taxon>
        <taxon>Halobacteriales</taxon>
        <taxon>Haloarculaceae</taxon>
        <taxon>Haloarcula</taxon>
    </lineage>
</organism>
<name>A0A8J7YE76_9EURY</name>
<keyword evidence="1" id="KW-0812">Transmembrane</keyword>
<sequence length="69" mass="7142">MEIEREAIVQVVISAIALVTFVAATVYVATTYSANGGLTPQGGTALVGAIGLFVVVMLGAGIWLERSQF</sequence>
<dbReference type="EMBL" id="RKLQ01000002">
    <property type="protein sequence ID" value="MBX0304265.1"/>
    <property type="molecule type" value="Genomic_DNA"/>
</dbReference>
<proteinExistence type="predicted"/>
<keyword evidence="1" id="KW-1133">Transmembrane helix</keyword>
<gene>
    <name evidence="2" type="ORF">EGD98_11355</name>
</gene>
<dbReference type="Proteomes" id="UP000783863">
    <property type="component" value="Unassembled WGS sequence"/>
</dbReference>
<keyword evidence="1" id="KW-0472">Membrane</keyword>